<evidence type="ECO:0000256" key="3">
    <source>
        <dbReference type="ARBA" id="ARBA00022475"/>
    </source>
</evidence>
<dbReference type="EMBL" id="RQPI01000015">
    <property type="protein sequence ID" value="RQW09140.1"/>
    <property type="molecule type" value="Genomic_DNA"/>
</dbReference>
<gene>
    <name evidence="8" type="ORF">EH198_19805</name>
</gene>
<keyword evidence="3" id="KW-1003">Cell membrane</keyword>
<feature type="transmembrane region" description="Helical" evidence="7">
    <location>
        <begin position="127"/>
        <end position="146"/>
    </location>
</feature>
<evidence type="ECO:0000256" key="5">
    <source>
        <dbReference type="ARBA" id="ARBA00022989"/>
    </source>
</evidence>
<dbReference type="AlphaFoldDB" id="A0A3N9P1H0"/>
<evidence type="ECO:0000256" key="6">
    <source>
        <dbReference type="ARBA" id="ARBA00023136"/>
    </source>
</evidence>
<evidence type="ECO:0000256" key="7">
    <source>
        <dbReference type="SAM" id="Phobius"/>
    </source>
</evidence>
<evidence type="ECO:0000313" key="9">
    <source>
        <dbReference type="Proteomes" id="UP000282529"/>
    </source>
</evidence>
<evidence type="ECO:0000313" key="8">
    <source>
        <dbReference type="EMBL" id="RQW09140.1"/>
    </source>
</evidence>
<feature type="transmembrane region" description="Helical" evidence="7">
    <location>
        <begin position="166"/>
        <end position="188"/>
    </location>
</feature>
<dbReference type="GO" id="GO:0015109">
    <property type="term" value="F:chromate transmembrane transporter activity"/>
    <property type="evidence" value="ECO:0007669"/>
    <property type="project" value="InterPro"/>
</dbReference>
<dbReference type="Pfam" id="PF02417">
    <property type="entry name" value="Chromate_transp"/>
    <property type="match status" value="2"/>
</dbReference>
<protein>
    <submittedName>
        <fullName evidence="8">Chromate transporter</fullName>
    </submittedName>
</protein>
<keyword evidence="5 7" id="KW-1133">Transmembrane helix</keyword>
<dbReference type="PIRSF" id="PIRSF004810">
    <property type="entry name" value="ChrA"/>
    <property type="match status" value="1"/>
</dbReference>
<accession>A0A3N9P1H0</accession>
<organism evidence="8 9">
    <name type="scientific">Paenibacillus rhizophilus</name>
    <dbReference type="NCBI Taxonomy" id="1850366"/>
    <lineage>
        <taxon>Bacteria</taxon>
        <taxon>Bacillati</taxon>
        <taxon>Bacillota</taxon>
        <taxon>Bacilli</taxon>
        <taxon>Bacillales</taxon>
        <taxon>Paenibacillaceae</taxon>
        <taxon>Paenibacillus</taxon>
    </lineage>
</organism>
<feature type="transmembrane region" description="Helical" evidence="7">
    <location>
        <begin position="370"/>
        <end position="403"/>
    </location>
</feature>
<sequence length="404" mass="42688">MDTKQQEAPKYARKGRVSTLLEVLSVSTKLGLTSFGGPIAHLGYFHNEYIRRRKWMDERSYADLVALCQFLPGPASSQVGIGIGILRAGLLGGFVAWLGFTLPSVIALVAFAFLLQGYDIAGAGWIHGLKIVAVAIVAQAILGMGQKLTPDRNRVTIAVAASAVALSWHTAYSQVLIIIAAGAVGLCLYRKNAAAGVADLQIGISRTFAVCCLALFFGLLVALPLLRSSEEFGWLAMFDSFYRSGSLVFGGGHVVLPLLEREVVPTGWVSQSDFLAGYGVAQAVPGPLFTFAGYLGAMAGGITGAVVATLGIFLPAFLLVVGALPFWNGIRNSPKIQGVLVGVNAAVVGILLAALYDPLWTTAILEPMDFALAVILFIMLVFWKLPPWTVVLAGAAGGMLLGFM</sequence>
<comment type="similarity">
    <text evidence="2">Belongs to the chromate ion transporter (CHR) (TC 2.A.51) family.</text>
</comment>
<dbReference type="InterPro" id="IPR003370">
    <property type="entry name" value="Chromate_transpt"/>
</dbReference>
<feature type="transmembrane region" description="Helical" evidence="7">
    <location>
        <begin position="339"/>
        <end position="358"/>
    </location>
</feature>
<evidence type="ECO:0000256" key="4">
    <source>
        <dbReference type="ARBA" id="ARBA00022692"/>
    </source>
</evidence>
<name>A0A3N9P1H0_9BACL</name>
<keyword evidence="4 7" id="KW-0812">Transmembrane</keyword>
<dbReference type="Proteomes" id="UP000282529">
    <property type="component" value="Unassembled WGS sequence"/>
</dbReference>
<dbReference type="OrthoDB" id="9788907at2"/>
<evidence type="ECO:0000256" key="1">
    <source>
        <dbReference type="ARBA" id="ARBA00004651"/>
    </source>
</evidence>
<dbReference type="PANTHER" id="PTHR33567:SF3">
    <property type="entry name" value="CHROMATE ION TRANSPORTER (EUROFUNG)"/>
    <property type="match status" value="1"/>
</dbReference>
<feature type="transmembrane region" description="Helical" evidence="7">
    <location>
        <begin position="208"/>
        <end position="226"/>
    </location>
</feature>
<dbReference type="PANTHER" id="PTHR33567">
    <property type="entry name" value="CHROMATE ION TRANSPORTER (EUROFUNG)"/>
    <property type="match status" value="1"/>
</dbReference>
<dbReference type="GO" id="GO:0005886">
    <property type="term" value="C:plasma membrane"/>
    <property type="evidence" value="ECO:0007669"/>
    <property type="project" value="UniProtKB-SubCell"/>
</dbReference>
<keyword evidence="9" id="KW-1185">Reference proteome</keyword>
<feature type="transmembrane region" description="Helical" evidence="7">
    <location>
        <begin position="294"/>
        <end position="327"/>
    </location>
</feature>
<feature type="transmembrane region" description="Helical" evidence="7">
    <location>
        <begin position="94"/>
        <end position="115"/>
    </location>
</feature>
<reference evidence="8 9" key="1">
    <citation type="submission" date="2018-11" db="EMBL/GenBank/DDBJ databases">
        <title>Genome sequence of strain 7197.</title>
        <authorList>
            <person name="Gao J."/>
            <person name="Sun J."/>
        </authorList>
    </citation>
    <scope>NUCLEOTIDE SEQUENCE [LARGE SCALE GENOMIC DNA]</scope>
    <source>
        <strain evidence="8 9">7197</strain>
    </source>
</reference>
<comment type="caution">
    <text evidence="8">The sequence shown here is derived from an EMBL/GenBank/DDBJ whole genome shotgun (WGS) entry which is preliminary data.</text>
</comment>
<dbReference type="RefSeq" id="WP_124697246.1">
    <property type="nucleotide sequence ID" value="NZ_JBHUFE010000036.1"/>
</dbReference>
<evidence type="ECO:0000256" key="2">
    <source>
        <dbReference type="ARBA" id="ARBA00005262"/>
    </source>
</evidence>
<dbReference type="InterPro" id="IPR014047">
    <property type="entry name" value="Chr_Tranpt_l_chain"/>
</dbReference>
<proteinExistence type="inferred from homology"/>
<comment type="subcellular location">
    <subcellularLocation>
        <location evidence="1">Cell membrane</location>
        <topology evidence="1">Multi-pass membrane protein</topology>
    </subcellularLocation>
</comment>
<keyword evidence="6 7" id="KW-0472">Membrane</keyword>
<dbReference type="NCBIfam" id="TIGR00937">
    <property type="entry name" value="2A51"/>
    <property type="match status" value="1"/>
</dbReference>